<dbReference type="AlphaFoldDB" id="A0A7J7G171"/>
<feature type="compositionally biased region" description="Basic and acidic residues" evidence="2">
    <location>
        <begin position="824"/>
        <end position="833"/>
    </location>
</feature>
<organism evidence="3 4">
    <name type="scientific">Camellia sinensis</name>
    <name type="common">Tea plant</name>
    <name type="synonym">Thea sinensis</name>
    <dbReference type="NCBI Taxonomy" id="4442"/>
    <lineage>
        <taxon>Eukaryota</taxon>
        <taxon>Viridiplantae</taxon>
        <taxon>Streptophyta</taxon>
        <taxon>Embryophyta</taxon>
        <taxon>Tracheophyta</taxon>
        <taxon>Spermatophyta</taxon>
        <taxon>Magnoliopsida</taxon>
        <taxon>eudicotyledons</taxon>
        <taxon>Gunneridae</taxon>
        <taxon>Pentapetalae</taxon>
        <taxon>asterids</taxon>
        <taxon>Ericales</taxon>
        <taxon>Theaceae</taxon>
        <taxon>Camellia</taxon>
    </lineage>
</organism>
<dbReference type="EMBL" id="JACBKZ010000014">
    <property type="protein sequence ID" value="KAF5934460.1"/>
    <property type="molecule type" value="Genomic_DNA"/>
</dbReference>
<proteinExistence type="predicted"/>
<keyword evidence="4" id="KW-1185">Reference proteome</keyword>
<feature type="compositionally biased region" description="Pro residues" evidence="2">
    <location>
        <begin position="793"/>
        <end position="803"/>
    </location>
</feature>
<feature type="compositionally biased region" description="Basic residues" evidence="2">
    <location>
        <begin position="550"/>
        <end position="559"/>
    </location>
</feature>
<feature type="compositionally biased region" description="Polar residues" evidence="2">
    <location>
        <begin position="596"/>
        <end position="614"/>
    </location>
</feature>
<feature type="region of interest" description="Disordered" evidence="2">
    <location>
        <begin position="539"/>
        <end position="614"/>
    </location>
</feature>
<comment type="caution">
    <text evidence="3">The sequence shown here is derived from an EMBL/GenBank/DDBJ whole genome shotgun (WGS) entry which is preliminary data.</text>
</comment>
<feature type="region of interest" description="Disordered" evidence="2">
    <location>
        <begin position="461"/>
        <end position="493"/>
    </location>
</feature>
<evidence type="ECO:0008006" key="5">
    <source>
        <dbReference type="Google" id="ProtNLM"/>
    </source>
</evidence>
<reference evidence="4" key="1">
    <citation type="journal article" date="2020" name="Nat. Commun.">
        <title>Genome assembly of wild tea tree DASZ reveals pedigree and selection history of tea varieties.</title>
        <authorList>
            <person name="Zhang W."/>
            <person name="Zhang Y."/>
            <person name="Qiu H."/>
            <person name="Guo Y."/>
            <person name="Wan H."/>
            <person name="Zhang X."/>
            <person name="Scossa F."/>
            <person name="Alseekh S."/>
            <person name="Zhang Q."/>
            <person name="Wang P."/>
            <person name="Xu L."/>
            <person name="Schmidt M.H."/>
            <person name="Jia X."/>
            <person name="Li D."/>
            <person name="Zhu A."/>
            <person name="Guo F."/>
            <person name="Chen W."/>
            <person name="Ni D."/>
            <person name="Usadel B."/>
            <person name="Fernie A.R."/>
            <person name="Wen W."/>
        </authorList>
    </citation>
    <scope>NUCLEOTIDE SEQUENCE [LARGE SCALE GENOMIC DNA]</scope>
    <source>
        <strain evidence="4">cv. G240</strain>
    </source>
</reference>
<dbReference type="PANTHER" id="PTHR46148:SF57">
    <property type="entry name" value="OS12G0499874 PROTEIN"/>
    <property type="match status" value="1"/>
</dbReference>
<keyword evidence="1" id="KW-0175">Coiled coil</keyword>
<sequence length="897" mass="100889">MLRDYLRDPFHVIEPTRVVLSDDYTYEERPIQIVNRRIKKLRNKEIPLVKVDWQNHGGVYATWEREDDMARRYPDLFPLNLVFFQNEDSALPLERKKRRSSVESEHPASLCTVLQSARAEDWALERSHVSQARAGVERPSSGDFTHPVLLQYFYGTLERASTVYCYCDRILCRPSVISGYWPVTDSCPLSAYLGFRYLRRSPRPCLGNLSITTRTRGTSADTSASPCHVLADVMGMWRHRVDIPTKLEYFRREFSIPADVHLRLAEDNDSIMPTDDSKPFPIVAFTECGLRLPLNILFREILHFYKLNPMQLAINSYRVINGIIAVARQESARITLADIQYCYTMCPLSLKEKGFVYYLKPRSTEYKIVADLPDTNKGAGDDYVIASGNWEFAPDEDAHLYPLPRSIKEGKDVRKLPKDFRQSYIPSRDLKKLLDLPIQKCKAPLVLNFIPTYKLTLPNVPKRKKKSLSPPTATTQTASSSRTDQESTSVPVDLPSTSAPYLILIPERKRRRRLVKTAEMGRPKPVAVDLLADQPADVDAVPAQSMPPPKPKRIKKAQPKVKATEVEAEDALPISQLAESKKSASASAKRSAEAQPSESTQSKRPMSSSATTSGFQNTKNPLVLLFSFLVILERNAKMSEYENYALMLQRSVQAIQHAHSLSVQAFETREKLADMRREVFALKKENKTVLTKMKKLEDQAEAATKAQQMAEEKAESAEAIRKVTEAEVKKAQAEKELQKALATKKAEIKEADEKVYAQGMADVTEECKLQMSLVKKLDLPADSPFRNADAIPLPFPPPPPPSQPEDASKSEDEDGGEDEDEAETLIRKPREAVGAKSHSLNEQVLDLTQDEDDDAVAKEATPEQGSSDVPQVNKSIDETIAEIDAEITADKEAEVSL</sequence>
<dbReference type="PANTHER" id="PTHR46148">
    <property type="entry name" value="CHROMO DOMAIN-CONTAINING PROTEIN"/>
    <property type="match status" value="1"/>
</dbReference>
<feature type="compositionally biased region" description="Low complexity" evidence="2">
    <location>
        <begin position="468"/>
        <end position="482"/>
    </location>
</feature>
<feature type="compositionally biased region" description="Polar residues" evidence="2">
    <location>
        <begin position="863"/>
        <end position="874"/>
    </location>
</feature>
<feature type="compositionally biased region" description="Acidic residues" evidence="2">
    <location>
        <begin position="811"/>
        <end position="823"/>
    </location>
</feature>
<evidence type="ECO:0000256" key="1">
    <source>
        <dbReference type="SAM" id="Coils"/>
    </source>
</evidence>
<feature type="region of interest" description="Disordered" evidence="2">
    <location>
        <begin position="785"/>
        <end position="875"/>
    </location>
</feature>
<dbReference type="Proteomes" id="UP000593564">
    <property type="component" value="Unassembled WGS sequence"/>
</dbReference>
<reference evidence="3 4" key="2">
    <citation type="submission" date="2020-07" db="EMBL/GenBank/DDBJ databases">
        <title>Genome assembly of wild tea tree DASZ reveals pedigree and selection history of tea varieties.</title>
        <authorList>
            <person name="Zhang W."/>
        </authorList>
    </citation>
    <scope>NUCLEOTIDE SEQUENCE [LARGE SCALE GENOMIC DNA]</scope>
    <source>
        <strain evidence="4">cv. G240</strain>
        <tissue evidence="3">Leaf</tissue>
    </source>
</reference>
<evidence type="ECO:0000313" key="3">
    <source>
        <dbReference type="EMBL" id="KAF5934460.1"/>
    </source>
</evidence>
<protein>
    <recommendedName>
        <fullName evidence="5">Chromo domain-containing protein</fullName>
    </recommendedName>
</protein>
<gene>
    <name evidence="3" type="ORF">HYC85_030631</name>
</gene>
<name>A0A7J7G171_CAMSI</name>
<feature type="coiled-coil region" evidence="1">
    <location>
        <begin position="679"/>
        <end position="754"/>
    </location>
</feature>
<evidence type="ECO:0000313" key="4">
    <source>
        <dbReference type="Proteomes" id="UP000593564"/>
    </source>
</evidence>
<accession>A0A7J7G171</accession>
<evidence type="ECO:0000256" key="2">
    <source>
        <dbReference type="SAM" id="MobiDB-lite"/>
    </source>
</evidence>